<accession>A0AB39ZTK3</accession>
<feature type="signal peptide" evidence="1">
    <location>
        <begin position="1"/>
        <end position="18"/>
    </location>
</feature>
<dbReference type="Pfam" id="PF09786">
    <property type="entry name" value="CytochromB561_N"/>
    <property type="match status" value="1"/>
</dbReference>
<dbReference type="GO" id="GO:0016020">
    <property type="term" value="C:membrane"/>
    <property type="evidence" value="ECO:0007669"/>
    <property type="project" value="TreeGrafter"/>
</dbReference>
<feature type="chain" id="PRO_5046174851" evidence="1">
    <location>
        <begin position="19"/>
        <end position="421"/>
    </location>
</feature>
<proteinExistence type="predicted"/>
<keyword evidence="1" id="KW-0732">Signal</keyword>
<evidence type="ECO:0000256" key="1">
    <source>
        <dbReference type="SAM" id="SignalP"/>
    </source>
</evidence>
<evidence type="ECO:0000313" key="3">
    <source>
        <dbReference type="RefSeq" id="XP_016942632.4"/>
    </source>
</evidence>
<gene>
    <name evidence="3" type="primary">LOC108019322</name>
</gene>
<keyword evidence="2" id="KW-1185">Reference proteome</keyword>
<dbReference type="PANTHER" id="PTHR21780:SF0">
    <property type="entry name" value="TRANSMEMBRANE PROTEIN 209"/>
    <property type="match status" value="1"/>
</dbReference>
<dbReference type="InterPro" id="IPR019176">
    <property type="entry name" value="Cytochrome_B561-rel"/>
</dbReference>
<dbReference type="AlphaFoldDB" id="A0AB39ZTK3"/>
<dbReference type="GeneID" id="108019322"/>
<sequence length="421" mass="49046">MALSALACFGKYLWLICGDEQVIGTESQRCLLDGSDENSFGTVYTRPVSKARRNKPEVDLDVRPIVNWHSSYLDSCWWPKKTALMKRNLPKTCCKSPCESVCREDFITDIRNLPALMRRARKERRAAENSNADVIRDCYKYQLFKKKNPYSFISFPAENFSGIRDCGVSNSRDISPNKILQYVSNLRYWLSITILHRLVTEIEYVDEVFQELGFYNIKIGEISLERLKLIAEDRCFVRTYLPMLPKILAFLQPFRNQEYLVLRIKELAKGDHIGSYQWGYTRKADYIQDWLDYLPTDAAILFHLFCVYLDSQLMPKPQDDGQRPFFSRFVIIWDKRTIMENVESLVNNKANCAILATNNLDQLPKFNFISDKKLHDSVYNSDNLFYVIIKFLTYMRDKQGSELEGVSLGKNGINIMCVIED</sequence>
<organism evidence="2 3">
    <name type="scientific">Drosophila suzukii</name>
    <name type="common">Spotted-wing drosophila fruit fly</name>
    <dbReference type="NCBI Taxonomy" id="28584"/>
    <lineage>
        <taxon>Eukaryota</taxon>
        <taxon>Metazoa</taxon>
        <taxon>Ecdysozoa</taxon>
        <taxon>Arthropoda</taxon>
        <taxon>Hexapoda</taxon>
        <taxon>Insecta</taxon>
        <taxon>Pterygota</taxon>
        <taxon>Neoptera</taxon>
        <taxon>Endopterygota</taxon>
        <taxon>Diptera</taxon>
        <taxon>Brachycera</taxon>
        <taxon>Muscomorpha</taxon>
        <taxon>Ephydroidea</taxon>
        <taxon>Drosophilidae</taxon>
        <taxon>Drosophila</taxon>
        <taxon>Sophophora</taxon>
    </lineage>
</organism>
<dbReference type="PANTHER" id="PTHR21780">
    <property type="entry name" value="TRANSMEMBRANE PROTEIN 209"/>
    <property type="match status" value="1"/>
</dbReference>
<reference evidence="3" key="1">
    <citation type="submission" date="2025-08" db="UniProtKB">
        <authorList>
            <consortium name="RefSeq"/>
        </authorList>
    </citation>
    <scope>IDENTIFICATION</scope>
</reference>
<dbReference type="Proteomes" id="UP001652628">
    <property type="component" value="Chromosome 3"/>
</dbReference>
<protein>
    <submittedName>
        <fullName evidence="3">Transmembrane protein 209-like</fullName>
    </submittedName>
</protein>
<dbReference type="RefSeq" id="XP_016942632.4">
    <property type="nucleotide sequence ID" value="XM_017087143.4"/>
</dbReference>
<name>A0AB39ZTK3_DROSZ</name>
<evidence type="ECO:0000313" key="2">
    <source>
        <dbReference type="Proteomes" id="UP001652628"/>
    </source>
</evidence>